<dbReference type="EMBL" id="NMUH01000404">
    <property type="protein sequence ID" value="MQL78518.1"/>
    <property type="molecule type" value="Genomic_DNA"/>
</dbReference>
<name>A0A843U4I5_COLES</name>
<dbReference type="Proteomes" id="UP000652761">
    <property type="component" value="Unassembled WGS sequence"/>
</dbReference>
<gene>
    <name evidence="1" type="ORF">Taro_010937</name>
</gene>
<evidence type="ECO:0000313" key="1">
    <source>
        <dbReference type="EMBL" id="MQL78518.1"/>
    </source>
</evidence>
<dbReference type="AlphaFoldDB" id="A0A843U4I5"/>
<evidence type="ECO:0000313" key="2">
    <source>
        <dbReference type="Proteomes" id="UP000652761"/>
    </source>
</evidence>
<keyword evidence="2" id="KW-1185">Reference proteome</keyword>
<organism evidence="1 2">
    <name type="scientific">Colocasia esculenta</name>
    <name type="common">Wild taro</name>
    <name type="synonym">Arum esculentum</name>
    <dbReference type="NCBI Taxonomy" id="4460"/>
    <lineage>
        <taxon>Eukaryota</taxon>
        <taxon>Viridiplantae</taxon>
        <taxon>Streptophyta</taxon>
        <taxon>Embryophyta</taxon>
        <taxon>Tracheophyta</taxon>
        <taxon>Spermatophyta</taxon>
        <taxon>Magnoliopsida</taxon>
        <taxon>Liliopsida</taxon>
        <taxon>Araceae</taxon>
        <taxon>Aroideae</taxon>
        <taxon>Colocasieae</taxon>
        <taxon>Colocasia</taxon>
    </lineage>
</organism>
<protein>
    <submittedName>
        <fullName evidence="1">Uncharacterized protein</fullName>
    </submittedName>
</protein>
<reference evidence="1" key="1">
    <citation type="submission" date="2017-07" db="EMBL/GenBank/DDBJ databases">
        <title>Taro Niue Genome Assembly and Annotation.</title>
        <authorList>
            <person name="Atibalentja N."/>
            <person name="Keating K."/>
            <person name="Fields C.J."/>
        </authorList>
    </citation>
    <scope>NUCLEOTIDE SEQUENCE</scope>
    <source>
        <strain evidence="1">Niue_2</strain>
        <tissue evidence="1">Leaf</tissue>
    </source>
</reference>
<comment type="caution">
    <text evidence="1">The sequence shown here is derived from an EMBL/GenBank/DDBJ whole genome shotgun (WGS) entry which is preliminary data.</text>
</comment>
<sequence>MATMHVQQVTFSSVSFRVDDESLYNIIAYSYCVGTWGHPRCCLDTRFEMSAVAARGLFSTLGLSDHLIE</sequence>
<proteinExistence type="predicted"/>
<accession>A0A843U4I5</accession>